<keyword evidence="1" id="KW-1015">Disulfide bond</keyword>
<feature type="chain" id="PRO_5042021184" description="Fibrinogen C-terminal domain-containing protein" evidence="3">
    <location>
        <begin position="21"/>
        <end position="475"/>
    </location>
</feature>
<feature type="signal peptide" evidence="3">
    <location>
        <begin position="1"/>
        <end position="20"/>
    </location>
</feature>
<dbReference type="PANTHER" id="PTHR19143">
    <property type="entry name" value="FIBRINOGEN/TENASCIN/ANGIOPOEITIN"/>
    <property type="match status" value="1"/>
</dbReference>
<dbReference type="SUPFAM" id="SSF56496">
    <property type="entry name" value="Fibrinogen C-terminal domain-like"/>
    <property type="match status" value="1"/>
</dbReference>
<dbReference type="GO" id="GO:0005615">
    <property type="term" value="C:extracellular space"/>
    <property type="evidence" value="ECO:0007669"/>
    <property type="project" value="TreeGrafter"/>
</dbReference>
<dbReference type="Proteomes" id="UP001283361">
    <property type="component" value="Unassembled WGS sequence"/>
</dbReference>
<evidence type="ECO:0000256" key="2">
    <source>
        <dbReference type="SAM" id="MobiDB-lite"/>
    </source>
</evidence>
<dbReference type="AlphaFoldDB" id="A0AAE1CNM8"/>
<gene>
    <name evidence="5" type="ORF">RRG08_053739</name>
</gene>
<dbReference type="InterPro" id="IPR050373">
    <property type="entry name" value="Fibrinogen_C-term_domain"/>
</dbReference>
<dbReference type="InterPro" id="IPR014716">
    <property type="entry name" value="Fibrinogen_a/b/g_C_1"/>
</dbReference>
<feature type="region of interest" description="Disordered" evidence="2">
    <location>
        <begin position="190"/>
        <end position="266"/>
    </location>
</feature>
<dbReference type="EMBL" id="JAWDGP010007370">
    <property type="protein sequence ID" value="KAK3722621.1"/>
    <property type="molecule type" value="Genomic_DNA"/>
</dbReference>
<dbReference type="InterPro" id="IPR036056">
    <property type="entry name" value="Fibrinogen-like_C"/>
</dbReference>
<feature type="compositionally biased region" description="Basic and acidic residues" evidence="2">
    <location>
        <begin position="240"/>
        <end position="252"/>
    </location>
</feature>
<feature type="compositionally biased region" description="Polar residues" evidence="2">
    <location>
        <begin position="190"/>
        <end position="224"/>
    </location>
</feature>
<evidence type="ECO:0000256" key="3">
    <source>
        <dbReference type="SAM" id="SignalP"/>
    </source>
</evidence>
<dbReference type="PROSITE" id="PS51406">
    <property type="entry name" value="FIBRINOGEN_C_2"/>
    <property type="match status" value="1"/>
</dbReference>
<reference evidence="5" key="1">
    <citation type="journal article" date="2023" name="G3 (Bethesda)">
        <title>A reference genome for the long-term kleptoplast-retaining sea slug Elysia crispata morphotype clarki.</title>
        <authorList>
            <person name="Eastman K.E."/>
            <person name="Pendleton A.L."/>
            <person name="Shaikh M.A."/>
            <person name="Suttiyut T."/>
            <person name="Ogas R."/>
            <person name="Tomko P."/>
            <person name="Gavelis G."/>
            <person name="Widhalm J.R."/>
            <person name="Wisecaver J.H."/>
        </authorList>
    </citation>
    <scope>NUCLEOTIDE SEQUENCE</scope>
    <source>
        <strain evidence="5">ECLA1</strain>
    </source>
</reference>
<sequence length="475" mass="53731">MEIFLLLYIGLFNVATQIVGLEISMEAFGTGPSCAVVTCEEELGNSPHLYNQTISSMSIDKSRSESRKNALPQVLVVLNQDRLRVLAMIDKRNVSGWLQPTTGQVRLELSNLEDCSAKFTCRVEVKSMGSTRQYKTHVQLKRKNKFITEIVHKMKFLSKQMTTKSAVFSDKLENDVNAFRAKLIEKFGKNSSSSCINNPNVNSQRDDNSGNQPKFSDSSNNSKRIATRRTQQKATGGDQSKSDGNNEFHGDEDNTQPVTDANHTCGRGLAVNRSDGDFPYRMVYPSVDSVLSKPYLCDDTTDQGGWIIIQRRVYGNEDFNRDWADYRAGFGDRMRDFWMGNEDIYALTSSGRYELRVEVLYKKKWKYASYASFSISSEKTMYRLNLGAYSGTAGDCLGARHNGQMFSTFDKDNDSNLGGNCAEHFSGGWWFFRCLYSNLNGKWRSKEMNTGLIWMAVADKRSLDASVMKIRKLEL</sequence>
<dbReference type="Pfam" id="PF00147">
    <property type="entry name" value="Fibrinogen_C"/>
    <property type="match status" value="1"/>
</dbReference>
<evidence type="ECO:0000313" key="6">
    <source>
        <dbReference type="Proteomes" id="UP001283361"/>
    </source>
</evidence>
<proteinExistence type="predicted"/>
<dbReference type="CDD" id="cd00087">
    <property type="entry name" value="FReD"/>
    <property type="match status" value="1"/>
</dbReference>
<dbReference type="PANTHER" id="PTHR19143:SF444">
    <property type="entry name" value="PROTEIN SCABROUS"/>
    <property type="match status" value="1"/>
</dbReference>
<accession>A0AAE1CNM8</accession>
<dbReference type="PROSITE" id="PS00514">
    <property type="entry name" value="FIBRINOGEN_C_1"/>
    <property type="match status" value="1"/>
</dbReference>
<evidence type="ECO:0000313" key="5">
    <source>
        <dbReference type="EMBL" id="KAK3722621.1"/>
    </source>
</evidence>
<dbReference type="SMART" id="SM00186">
    <property type="entry name" value="FBG"/>
    <property type="match status" value="1"/>
</dbReference>
<name>A0AAE1CNM8_9GAST</name>
<evidence type="ECO:0000259" key="4">
    <source>
        <dbReference type="PROSITE" id="PS51406"/>
    </source>
</evidence>
<feature type="domain" description="Fibrinogen C-terminal" evidence="4">
    <location>
        <begin position="256"/>
        <end position="474"/>
    </location>
</feature>
<keyword evidence="6" id="KW-1185">Reference proteome</keyword>
<dbReference type="Gene3D" id="3.90.215.10">
    <property type="entry name" value="Gamma Fibrinogen, chain A, domain 1"/>
    <property type="match status" value="1"/>
</dbReference>
<comment type="caution">
    <text evidence="5">The sequence shown here is derived from an EMBL/GenBank/DDBJ whole genome shotgun (WGS) entry which is preliminary data.</text>
</comment>
<evidence type="ECO:0000256" key="1">
    <source>
        <dbReference type="ARBA" id="ARBA00023157"/>
    </source>
</evidence>
<dbReference type="InterPro" id="IPR002181">
    <property type="entry name" value="Fibrinogen_a/b/g_C_dom"/>
</dbReference>
<keyword evidence="3" id="KW-0732">Signal</keyword>
<dbReference type="InterPro" id="IPR020837">
    <property type="entry name" value="Fibrinogen_CS"/>
</dbReference>
<protein>
    <recommendedName>
        <fullName evidence="4">Fibrinogen C-terminal domain-containing protein</fullName>
    </recommendedName>
</protein>
<organism evidence="5 6">
    <name type="scientific">Elysia crispata</name>
    <name type="common">lettuce slug</name>
    <dbReference type="NCBI Taxonomy" id="231223"/>
    <lineage>
        <taxon>Eukaryota</taxon>
        <taxon>Metazoa</taxon>
        <taxon>Spiralia</taxon>
        <taxon>Lophotrochozoa</taxon>
        <taxon>Mollusca</taxon>
        <taxon>Gastropoda</taxon>
        <taxon>Heterobranchia</taxon>
        <taxon>Euthyneura</taxon>
        <taxon>Panpulmonata</taxon>
        <taxon>Sacoglossa</taxon>
        <taxon>Placobranchoidea</taxon>
        <taxon>Plakobranchidae</taxon>
        <taxon>Elysia</taxon>
    </lineage>
</organism>